<feature type="transmembrane region" description="Helical" evidence="1">
    <location>
        <begin position="1767"/>
        <end position="1792"/>
    </location>
</feature>
<dbReference type="EMBL" id="CAJZBQ010000061">
    <property type="protein sequence ID" value="CAG9335185.1"/>
    <property type="molecule type" value="Genomic_DNA"/>
</dbReference>
<evidence type="ECO:0000313" key="4">
    <source>
        <dbReference type="EMBL" id="CAG9335185.1"/>
    </source>
</evidence>
<dbReference type="CDD" id="cd00064">
    <property type="entry name" value="FU"/>
    <property type="match status" value="3"/>
</dbReference>
<accession>A0AAU9K6I7</accession>
<keyword evidence="5" id="KW-1185">Reference proteome</keyword>
<proteinExistence type="predicted"/>
<dbReference type="Proteomes" id="UP001162131">
    <property type="component" value="Unassembled WGS sequence"/>
</dbReference>
<dbReference type="PANTHER" id="PTHR46987:SF7">
    <property type="entry name" value="TNFR-CYS DOMAIN-CONTAINING PROTEIN"/>
    <property type="match status" value="1"/>
</dbReference>
<gene>
    <name evidence="4" type="ORF">BSTOLATCC_MIC63392</name>
</gene>
<dbReference type="InterPro" id="IPR001368">
    <property type="entry name" value="TNFR/NGFR_Cys_rich_reg"/>
</dbReference>
<dbReference type="SUPFAM" id="SSF49899">
    <property type="entry name" value="Concanavalin A-like lectins/glucanases"/>
    <property type="match status" value="3"/>
</dbReference>
<keyword evidence="1" id="KW-1133">Transmembrane helix</keyword>
<dbReference type="InterPro" id="IPR009030">
    <property type="entry name" value="Growth_fac_rcpt_cys_sf"/>
</dbReference>
<feature type="transmembrane region" description="Helical" evidence="1">
    <location>
        <begin position="1884"/>
        <end position="1902"/>
    </location>
</feature>
<evidence type="ECO:0000313" key="5">
    <source>
        <dbReference type="Proteomes" id="UP001162131"/>
    </source>
</evidence>
<protein>
    <recommendedName>
        <fullName evidence="3">TNFR-Cys domain-containing protein</fullName>
    </recommendedName>
</protein>
<reference evidence="4" key="1">
    <citation type="submission" date="2021-09" db="EMBL/GenBank/DDBJ databases">
        <authorList>
            <consortium name="AG Swart"/>
            <person name="Singh M."/>
            <person name="Singh A."/>
            <person name="Seah K."/>
            <person name="Emmerich C."/>
        </authorList>
    </citation>
    <scope>NUCLEOTIDE SEQUENCE</scope>
    <source>
        <strain evidence="4">ATCC30299</strain>
    </source>
</reference>
<name>A0AAU9K6I7_9CILI</name>
<dbReference type="Pfam" id="PF13385">
    <property type="entry name" value="Laminin_G_3"/>
    <property type="match status" value="1"/>
</dbReference>
<dbReference type="PANTHER" id="PTHR46987">
    <property type="entry name" value="NEUROHYPOPHYSIAL HORMONES, N-TERMINAL DOMAIN CONTAINING PROTEIN"/>
    <property type="match status" value="1"/>
</dbReference>
<comment type="caution">
    <text evidence="4">The sequence shown here is derived from an EMBL/GenBank/DDBJ whole genome shotgun (WGS) entry which is preliminary data.</text>
</comment>
<sequence length="1994" mass="220033">MSLLFFVISQVVLTLSSCPYDSWGSGCNNPKFMVDSKVCAAGCPTLYHFYQQYFDIGFFNYCSKPTGSDAILFTLILSKVQDLTLTYVSDLNDYSKKFVNPGGIPYISETQNSPLPTLDRGFYFATTSSMTSNQSYTPGLYFILNLIIKSLGSGEILNIQINSTQYVRIWADTSGYYKISALIFNANGAQIAVSGASSAKYSSSWHSLSVSLSQLSCDLGSITFYIDWNEAGTAILSSSEISFPTETYIWTFGNNGRNNSFKGFIYWIQARADSNINYGIMTITIDCTDNQYWDGFACQNCEAGCQTWPWCIRGGDCSFCSSLYCSSCYGYSLSMCTDRFSNQIPKISRFVCSTGCQTCTGIEYHECTSCQTGYYFLNIQCLPECPTGYIPNSSTKNCDLSVNWAYNFLFSNIILLNSISGIDVGSSNTNSYPNYDPNDPYPAYNRGYYFNSNSYLKTSFMLAPSNSITAWIRPIAAGLLFIKYISGATQWSVQILPSGQPKLSLLLSDSSTTLSVTGASSVLNYWFFVLFECDINSDGTTTAKSYIDTTNLVTSSTTIPLYPLDSFSGDLYLGHYSSGFTGFAWKVKLRCIPNLWESLYASSGCLGNCTKCAGDLTCLDNCSINQYFDGSICKDCIDTCTKGCRNSNTCRLCNTKECATCTEFSGANSCLTCIANAVDDGAGGCKCANNAFWVSSSQSCEICDNFCSTCLKTAYFECSACSGTNFLVGTVCFSRCPYGFGSPCSPVSTAVIDLSFDGDFLGQYGLFVTGTNFASFQFFSSPETLDPIPAYNRGLFFDGTKYLSTWTNPQLFHSFSLGAWIYVIIDGGWMEKSILINYSSLGSFTIRLQLWNNTNIPVTLSSSGLLNTWKYLSVTSIYYLGQTTLAIYMNGAALSSLLVPDRIFRDSATSTITIGKSSTSGFVGFVRSFQMWNTPINDFSSYINAACGSGSACLWSCDLYHYYDGANCVSCNSCSLGCVRGNTCNICYGLLCLKCTGFDSGKCTQCVINASLNVGVCACNPGYGVSYDGLSCIACYTGCSQCTGSTSHECKACFSGYFFYEDTGECLTACPTGYIANPGTNICVKCDVSCKTCTSASYLDCLECADSYYKVTGICLGSCPSGYSLSANGCMLVQEKIFDLDLNTLNGIIYDKASSIPVATGSTNKFYPDYEPDDPIPAYLRGFWFNGQSSVLRLPEFSNYTYPKLIIAPTFTISIWLNTETSFSALLSKNSISDNYSALYFISLISSKPAISLLISSSPFFYSCQATLNNYEWSHIVYTLEVAQNGYNKISCYINGMLDSSGMTGYGAFLDIGPHTTMTIGAQISSSAVYNFYQGFIYTIQIFNTVKSISSLSTTSCTEPCSVCPISQICIPNCKINEYWSGPAYNKCYSCNIKCKKTCRDWRSACSLCSNLLCDICTDYSASGCSACKEYAINPDSCICDINYVLDASNNSSCIPLEAGGFRDPSGIFYPCPNYCTICESLTKCSACVENASLINNLCYCNIVYNGTKNCILVPFSAKLTVLSDNSLYLTFSDSLAKILTTNDFTIKIAKLGNISYKFEQVNNTCYYITLKISEEVSKGTLATLEFLNLTEVRSVSNGLLNSSEISASLNSYDPAPYSPTIAAVSSQAEAIAQTTVAVAAALSIINPNPSSLWSMMNTLQILSYLTLSGIPLSKKIRAFLNSLNSFSLFPNAFIYITNEDEGKTLYSQAKEFGFETDLILLNTGNDFTLILASFLAFPIILFFSRCSFRWIGKKFTKTVKAYQFAFYLRFWMQCYLELGAAASIGLITFGFNNITQIANFLICIAIYILHAITPAVFFWLSYKNKNRIQSREKTFNRRFSSFFYEFRTDRGLLATQYYFVFFIRRLIYIISLVFLRNYPQTEVTINVILSIMTIMHLIFFWPFKDSTLQICNLLTEIGIFFIMTAISVYLFNLDQEILSIIEEAIVAIVIAIMGIQILASIVISVRTLYKIIKYKLEKQNFLKVNSCEITKIK</sequence>
<feature type="transmembrane region" description="Helical" evidence="1">
    <location>
        <begin position="1914"/>
        <end position="1933"/>
    </location>
</feature>
<evidence type="ECO:0000259" key="3">
    <source>
        <dbReference type="PROSITE" id="PS00652"/>
    </source>
</evidence>
<feature type="transmembrane region" description="Helical" evidence="1">
    <location>
        <begin position="1945"/>
        <end position="1970"/>
    </location>
</feature>
<keyword evidence="1" id="KW-0812">Transmembrane</keyword>
<dbReference type="Gene3D" id="2.10.220.10">
    <property type="entry name" value="Hormone Receptor, Insulin-like Growth Factor Receptor 1, Chain A, domain 2"/>
    <property type="match status" value="2"/>
</dbReference>
<keyword evidence="1" id="KW-0472">Membrane</keyword>
<dbReference type="InterPro" id="IPR006212">
    <property type="entry name" value="Furin_repeat"/>
</dbReference>
<organism evidence="4 5">
    <name type="scientific">Blepharisma stoltei</name>
    <dbReference type="NCBI Taxonomy" id="1481888"/>
    <lineage>
        <taxon>Eukaryota</taxon>
        <taxon>Sar</taxon>
        <taxon>Alveolata</taxon>
        <taxon>Ciliophora</taxon>
        <taxon>Postciliodesmatophora</taxon>
        <taxon>Heterotrichea</taxon>
        <taxon>Heterotrichida</taxon>
        <taxon>Blepharismidae</taxon>
        <taxon>Blepharisma</taxon>
    </lineage>
</organism>
<feature type="transmembrane region" description="Helical" evidence="1">
    <location>
        <begin position="1798"/>
        <end position="1823"/>
    </location>
</feature>
<feature type="domain" description="TNFR-Cys" evidence="3">
    <location>
        <begin position="1374"/>
        <end position="1414"/>
    </location>
</feature>
<dbReference type="InterPro" id="IPR013320">
    <property type="entry name" value="ConA-like_dom_sf"/>
</dbReference>
<dbReference type="SMART" id="SM00261">
    <property type="entry name" value="FU"/>
    <property type="match status" value="7"/>
</dbReference>
<feature type="transmembrane region" description="Helical" evidence="1">
    <location>
        <begin position="1728"/>
        <end position="1746"/>
    </location>
</feature>
<dbReference type="Gene3D" id="2.60.120.200">
    <property type="match status" value="1"/>
</dbReference>
<keyword evidence="2" id="KW-0732">Signal</keyword>
<dbReference type="SUPFAM" id="SSF57184">
    <property type="entry name" value="Growth factor receptor domain"/>
    <property type="match status" value="3"/>
</dbReference>
<evidence type="ECO:0000256" key="2">
    <source>
        <dbReference type="SAM" id="SignalP"/>
    </source>
</evidence>
<evidence type="ECO:0000256" key="1">
    <source>
        <dbReference type="SAM" id="Phobius"/>
    </source>
</evidence>
<feature type="signal peptide" evidence="2">
    <location>
        <begin position="1"/>
        <end position="16"/>
    </location>
</feature>
<dbReference type="InterPro" id="IPR051514">
    <property type="entry name" value="R-spondin"/>
</dbReference>
<dbReference type="PROSITE" id="PS00652">
    <property type="entry name" value="TNFR_NGFR_1"/>
    <property type="match status" value="1"/>
</dbReference>
<feature type="transmembrane region" description="Helical" evidence="1">
    <location>
        <begin position="1858"/>
        <end position="1878"/>
    </location>
</feature>
<feature type="chain" id="PRO_5043347586" description="TNFR-Cys domain-containing protein" evidence="2">
    <location>
        <begin position="17"/>
        <end position="1994"/>
    </location>
</feature>